<comment type="caution">
    <text evidence="5">The sequence shown here is derived from an EMBL/GenBank/DDBJ whole genome shotgun (WGS) entry which is preliminary data.</text>
</comment>
<feature type="domain" description="Piezo non-specific cation channel cap" evidence="3">
    <location>
        <begin position="976"/>
        <end position="1250"/>
    </location>
</feature>
<dbReference type="Pfam" id="PF24874">
    <property type="entry name" value="Piezo_THU9_anchor"/>
    <property type="match status" value="2"/>
</dbReference>
<keyword evidence="2" id="KW-0472">Membrane</keyword>
<organism evidence="5 6">
    <name type="scientific">Durusdinium trenchii</name>
    <dbReference type="NCBI Taxonomy" id="1381693"/>
    <lineage>
        <taxon>Eukaryota</taxon>
        <taxon>Sar</taxon>
        <taxon>Alveolata</taxon>
        <taxon>Dinophyceae</taxon>
        <taxon>Suessiales</taxon>
        <taxon>Symbiodiniaceae</taxon>
        <taxon>Durusdinium</taxon>
    </lineage>
</organism>
<name>A0ABP0N6M7_9DINO</name>
<dbReference type="InterPro" id="IPR056770">
    <property type="entry name" value="Piezo_THU9_anchor"/>
</dbReference>
<feature type="transmembrane region" description="Helical" evidence="2">
    <location>
        <begin position="651"/>
        <end position="672"/>
    </location>
</feature>
<accession>A0ABP0N6M7</accession>
<keyword evidence="2" id="KW-0812">Transmembrane</keyword>
<keyword evidence="2" id="KW-1133">Transmembrane helix</keyword>
<dbReference type="Proteomes" id="UP001642464">
    <property type="component" value="Unassembled WGS sequence"/>
</dbReference>
<evidence type="ECO:0000256" key="2">
    <source>
        <dbReference type="SAM" id="Phobius"/>
    </source>
</evidence>
<dbReference type="PANTHER" id="PTHR13167">
    <property type="entry name" value="PIEZO-TYPE MECHANOSENSITIVE ION CHANNEL COMPONENT"/>
    <property type="match status" value="1"/>
</dbReference>
<evidence type="ECO:0000313" key="6">
    <source>
        <dbReference type="Proteomes" id="UP001642464"/>
    </source>
</evidence>
<proteinExistence type="predicted"/>
<evidence type="ECO:0000313" key="5">
    <source>
        <dbReference type="EMBL" id="CAK9059440.1"/>
    </source>
</evidence>
<dbReference type="EMBL" id="CAXAMM010026669">
    <property type="protein sequence ID" value="CAK9059440.1"/>
    <property type="molecule type" value="Genomic_DNA"/>
</dbReference>
<feature type="transmembrane region" description="Helical" evidence="2">
    <location>
        <begin position="798"/>
        <end position="817"/>
    </location>
</feature>
<feature type="transmembrane region" description="Helical" evidence="2">
    <location>
        <begin position="543"/>
        <end position="563"/>
    </location>
</feature>
<protein>
    <submittedName>
        <fullName evidence="5">Piezo-type mechanosensitive ion channel component 2 (Protein FAM38B)</fullName>
    </submittedName>
</protein>
<feature type="transmembrane region" description="Helical" evidence="2">
    <location>
        <begin position="912"/>
        <end position="933"/>
    </location>
</feature>
<dbReference type="InterPro" id="IPR031334">
    <property type="entry name" value="Piezo_cap_dom"/>
</dbReference>
<keyword evidence="6" id="KW-1185">Reference proteome</keyword>
<sequence>MQMSCPGSGIAAGDLAKLAWAFGTSGLRELHFEPLAEGFVMLTDDQSSNDPEHVAKMVWAAAKVGYGSVALMDRVALQVQVQVAEFRPSSLANIAWSFATLAYLVPSMMAAISSEVLRGIHRQDARDLANLAFAFATLCQLKEDEPLKEALSEEVLKKLNWIQPQSLAFLTEVGLEASTHPFLLQKLNEILDHLVTALATREATSAWKRRVEAALQELYLDHLGSVGSHLLLSRLQIDAPDQDFILRAMQSFPTCAGRTRGLETQRPQQRRIFAYSEHRLQTTDATGGRDATAGRMLREHGFQGLRRWQKGWLKPLTLPVNHYVDRSVCAEFQVLNEICDLVNEEALADDMQSCALVEGVVQLLVSTAPCLSCISAALQFQLLFPKVHLQFGCVQPWSELPGGCEPFRSDEDLHAGAAAPSPPSPQQPAEAELSEAERADLSELCDMPIDARSWEELLLCLQRCSHQRLAEILRRKRWRVLSETVPERARLYQIPVFCIDGSIDWRGCQEEALMDVPWTAAFGLLKVSSHTEVSLKVTSLFQVLNLDVLLGAVLFLHCHVLSLGGRLHQSPREICQQVFEEDQGIITSGSEPHEAPPSSPVEATARSASSASMASMTQDLSLWDWWRDGLSMARAQIFSTAELRKPAKDFYTIRFVLSLVCFVMLVVAWNSLAGTGRSFTAALTSNIFSGTQVFAIIAVMACMITDRALYTWYTQDRILARGEPSSLPQWIPERLRRFLLRLGGYESSPDLQETTPQRSKMAAALQMLIMLTQLVTLHGVQISAWAQSTSPTVEQVSMFHSFTLVCFYVLYVLYLFFSSAQLRYDVHLLRGGLGLTHSVKFVPWLLFKAYTAVPFVDELRVLTDWTVTSTSMNLFMWFKLEDAQQSLYKTKCDMNARKYVDPSAERPAREKVLQGGLFLLALFVLIVGPLMYFSTANMFLKSNLVYMGSLKANLEVTELSGGGVSQLPLYDTAQADIETLTSDDAKRFVASYPNVGASQDVNLQRVTFPSSADNLWLVSNSLRQKVATQLGSNGTKAQLVVIFQFQGEIPTTGRGIGHTPPVALNEDQVSILAKVLQNTSFEGEASIDVPCSIQTAILIDSSGQLTSMGPKSSLRLTLSASSPLPQWSMAAGCQPCSSLQATNDFCSIAFQVASEKVAPTPTGDSSSSNYSLMGIYLGVVYTIGRFLRLVFQDASKRIIYEEMNDTDLLQDLCSGIYIARITGDLKSEYAFYYELIRIYRSPELLLDISKPKSKVDMQFFRPTATLSAPEPDSELPDRTPSSLQRRPVSGRLTPSAD</sequence>
<reference evidence="5 6" key="1">
    <citation type="submission" date="2024-02" db="EMBL/GenBank/DDBJ databases">
        <authorList>
            <person name="Chen Y."/>
            <person name="Shah S."/>
            <person name="Dougan E. K."/>
            <person name="Thang M."/>
            <person name="Chan C."/>
        </authorList>
    </citation>
    <scope>NUCLEOTIDE SEQUENCE [LARGE SCALE GENOMIC DNA]</scope>
</reference>
<dbReference type="PANTHER" id="PTHR13167:SF25">
    <property type="entry name" value="PIEZO-TYPE MECHANOSENSITIVE ION CHANNEL COMPONENT"/>
    <property type="match status" value="1"/>
</dbReference>
<feature type="domain" description="Piezo THU9 and anchor" evidence="4">
    <location>
        <begin position="778"/>
        <end position="934"/>
    </location>
</feature>
<evidence type="ECO:0000256" key="1">
    <source>
        <dbReference type="SAM" id="MobiDB-lite"/>
    </source>
</evidence>
<feature type="region of interest" description="Disordered" evidence="1">
    <location>
        <begin position="1264"/>
        <end position="1297"/>
    </location>
</feature>
<evidence type="ECO:0000259" key="3">
    <source>
        <dbReference type="Pfam" id="PF12166"/>
    </source>
</evidence>
<feature type="transmembrane region" description="Helical" evidence="2">
    <location>
        <begin position="767"/>
        <end position="786"/>
    </location>
</feature>
<feature type="domain" description="Piezo THU9 and anchor" evidence="4">
    <location>
        <begin position="648"/>
        <end position="712"/>
    </location>
</feature>
<dbReference type="Pfam" id="PF12166">
    <property type="entry name" value="Piezo_cap"/>
    <property type="match status" value="1"/>
</dbReference>
<dbReference type="InterPro" id="IPR027272">
    <property type="entry name" value="Piezo"/>
</dbReference>
<feature type="region of interest" description="Disordered" evidence="1">
    <location>
        <begin position="411"/>
        <end position="433"/>
    </location>
</feature>
<feature type="transmembrane region" description="Helical" evidence="2">
    <location>
        <begin position="692"/>
        <end position="713"/>
    </location>
</feature>
<gene>
    <name evidence="5" type="ORF">SCF082_LOCUS31493</name>
</gene>
<evidence type="ECO:0000259" key="4">
    <source>
        <dbReference type="Pfam" id="PF24874"/>
    </source>
</evidence>